<evidence type="ECO:0000256" key="9">
    <source>
        <dbReference type="ARBA" id="ARBA00022801"/>
    </source>
</evidence>
<dbReference type="GO" id="GO:0005886">
    <property type="term" value="C:plasma membrane"/>
    <property type="evidence" value="ECO:0007669"/>
    <property type="project" value="UniProtKB-SubCell"/>
</dbReference>
<feature type="domain" description="Aminopeptidase N-like N-terminal" evidence="20">
    <location>
        <begin position="93"/>
        <end position="274"/>
    </location>
</feature>
<protein>
    <recommendedName>
        <fullName evidence="17">Aminopeptidase</fullName>
        <ecNumber evidence="17">3.4.11.-</ecNumber>
    </recommendedName>
</protein>
<keyword evidence="6" id="KW-0472">Membrane</keyword>
<keyword evidence="12" id="KW-0449">Lipoprotein</keyword>
<dbReference type="Proteomes" id="UP000504635">
    <property type="component" value="Unplaced"/>
</dbReference>
<dbReference type="AlphaFoldDB" id="A0A6J2YA52"/>
<dbReference type="Gene3D" id="1.10.390.10">
    <property type="entry name" value="Neutral Protease Domain 2"/>
    <property type="match status" value="1"/>
</dbReference>
<dbReference type="InParanoid" id="A0A6J2YA52"/>
<comment type="subcellular location">
    <subcellularLocation>
        <location evidence="2">Cell membrane</location>
        <topology evidence="2">Lipid-anchor</topology>
        <topology evidence="2">GPI-anchor</topology>
    </subcellularLocation>
    <subcellularLocation>
        <location evidence="1">Cytoplasm</location>
    </subcellularLocation>
</comment>
<dbReference type="Gene3D" id="2.60.40.1910">
    <property type="match status" value="1"/>
</dbReference>
<evidence type="ECO:0000256" key="6">
    <source>
        <dbReference type="ARBA" id="ARBA00022622"/>
    </source>
</evidence>
<evidence type="ECO:0000313" key="21">
    <source>
        <dbReference type="Proteomes" id="UP000504635"/>
    </source>
</evidence>
<comment type="similarity">
    <text evidence="3 17">Belongs to the peptidase M1 family.</text>
</comment>
<dbReference type="FunFam" id="1.25.50.20:FF:000002">
    <property type="entry name" value="Aminopeptidase"/>
    <property type="match status" value="1"/>
</dbReference>
<dbReference type="Gene3D" id="1.25.50.20">
    <property type="match status" value="1"/>
</dbReference>
<comment type="catalytic activity">
    <reaction evidence="13">
        <text>Release of an N-terminal amino acid, preferentially alanine, from a wide range of peptides, amides and arylamides.</text>
        <dbReference type="EC" id="3.4.11.14"/>
    </reaction>
</comment>
<dbReference type="Pfam" id="PF11838">
    <property type="entry name" value="ERAP1_C"/>
    <property type="match status" value="1"/>
</dbReference>
<organism evidence="21 22">
    <name type="scientific">Sitophilus oryzae</name>
    <name type="common">Rice weevil</name>
    <name type="synonym">Curculio oryzae</name>
    <dbReference type="NCBI Taxonomy" id="7048"/>
    <lineage>
        <taxon>Eukaryota</taxon>
        <taxon>Metazoa</taxon>
        <taxon>Ecdysozoa</taxon>
        <taxon>Arthropoda</taxon>
        <taxon>Hexapoda</taxon>
        <taxon>Insecta</taxon>
        <taxon>Pterygota</taxon>
        <taxon>Neoptera</taxon>
        <taxon>Endopterygota</taxon>
        <taxon>Coleoptera</taxon>
        <taxon>Polyphaga</taxon>
        <taxon>Cucujiformia</taxon>
        <taxon>Curculionidae</taxon>
        <taxon>Dryophthorinae</taxon>
        <taxon>Sitophilus</taxon>
    </lineage>
</organism>
<evidence type="ECO:0000256" key="14">
    <source>
        <dbReference type="PIRSR" id="PIRSR634016-1"/>
    </source>
</evidence>
<dbReference type="EC" id="3.4.11.-" evidence="17"/>
<evidence type="ECO:0000256" key="16">
    <source>
        <dbReference type="PIRSR" id="PIRSR634016-4"/>
    </source>
</evidence>
<dbReference type="FunCoup" id="A0A6J2YA52">
    <property type="interactions" value="1726"/>
</dbReference>
<feature type="domain" description="Peptidase M1 membrane alanine aminopeptidase" evidence="18">
    <location>
        <begin position="309"/>
        <end position="526"/>
    </location>
</feature>
<evidence type="ECO:0000256" key="17">
    <source>
        <dbReference type="RuleBase" id="RU364040"/>
    </source>
</evidence>
<evidence type="ECO:0000256" key="13">
    <source>
        <dbReference type="ARBA" id="ARBA00052895"/>
    </source>
</evidence>
<dbReference type="FunFam" id="2.60.40.1910:FF:000002">
    <property type="entry name" value="Aminopeptidase"/>
    <property type="match status" value="1"/>
</dbReference>
<dbReference type="GO" id="GO:0008270">
    <property type="term" value="F:zinc ion binding"/>
    <property type="evidence" value="ECO:0007669"/>
    <property type="project" value="UniProtKB-UniRule"/>
</dbReference>
<accession>A0A6J2YA52</accession>
<evidence type="ECO:0000256" key="11">
    <source>
        <dbReference type="ARBA" id="ARBA00023049"/>
    </source>
</evidence>
<name>A0A6J2YA52_SITOR</name>
<dbReference type="GO" id="GO:0042277">
    <property type="term" value="F:peptide binding"/>
    <property type="evidence" value="ECO:0007669"/>
    <property type="project" value="TreeGrafter"/>
</dbReference>
<evidence type="ECO:0000259" key="20">
    <source>
        <dbReference type="Pfam" id="PF17900"/>
    </source>
</evidence>
<dbReference type="SUPFAM" id="SSF63737">
    <property type="entry name" value="Leukotriene A4 hydrolase N-terminal domain"/>
    <property type="match status" value="1"/>
</dbReference>
<keyword evidence="9 17" id="KW-0378">Hydrolase</keyword>
<gene>
    <name evidence="22" type="primary">LOC115885143</name>
</gene>
<dbReference type="InterPro" id="IPR034016">
    <property type="entry name" value="M1_APN-typ"/>
</dbReference>
<dbReference type="GO" id="GO:0070006">
    <property type="term" value="F:metalloaminopeptidase activity"/>
    <property type="evidence" value="ECO:0007669"/>
    <property type="project" value="TreeGrafter"/>
</dbReference>
<feature type="binding site" evidence="15">
    <location>
        <position position="404"/>
    </location>
    <ligand>
        <name>Zn(2+)</name>
        <dbReference type="ChEBI" id="CHEBI:29105"/>
        <note>catalytic</note>
    </ligand>
</feature>
<comment type="cofactor">
    <cofactor evidence="15 17">
        <name>Zn(2+)</name>
        <dbReference type="ChEBI" id="CHEBI:29105"/>
    </cofactor>
    <text evidence="15 17">Binds 1 zinc ion per subunit.</text>
</comment>
<dbReference type="GO" id="GO:0016285">
    <property type="term" value="F:alanyl aminopeptidase activity"/>
    <property type="evidence" value="ECO:0007669"/>
    <property type="project" value="UniProtKB-EC"/>
</dbReference>
<feature type="binding site" evidence="15">
    <location>
        <position position="381"/>
    </location>
    <ligand>
        <name>Zn(2+)</name>
        <dbReference type="ChEBI" id="CHEBI:29105"/>
        <note>catalytic</note>
    </ligand>
</feature>
<feature type="domain" description="ERAP1-like C-terminal" evidence="19">
    <location>
        <begin position="606"/>
        <end position="918"/>
    </location>
</feature>
<evidence type="ECO:0000256" key="5">
    <source>
        <dbReference type="ARBA" id="ARBA00022490"/>
    </source>
</evidence>
<dbReference type="GO" id="GO:0043171">
    <property type="term" value="P:peptide catabolic process"/>
    <property type="evidence" value="ECO:0007669"/>
    <property type="project" value="TreeGrafter"/>
</dbReference>
<dbReference type="InterPro" id="IPR001930">
    <property type="entry name" value="Peptidase_M1"/>
</dbReference>
<dbReference type="GO" id="GO:0006508">
    <property type="term" value="P:proteolysis"/>
    <property type="evidence" value="ECO:0007669"/>
    <property type="project" value="UniProtKB-KW"/>
</dbReference>
<proteinExistence type="inferred from homology"/>
<keyword evidence="8 15" id="KW-0479">Metal-binding</keyword>
<dbReference type="KEGG" id="soy:115885143"/>
<dbReference type="PANTHER" id="PTHR11533">
    <property type="entry name" value="PROTEASE M1 ZINC METALLOPROTEASE"/>
    <property type="match status" value="1"/>
</dbReference>
<dbReference type="Gene3D" id="2.60.40.1730">
    <property type="entry name" value="tricorn interacting facor f3 domain"/>
    <property type="match status" value="1"/>
</dbReference>
<dbReference type="FunFam" id="1.10.390.10:FF:000001">
    <property type="entry name" value="Aminopeptidase"/>
    <property type="match status" value="1"/>
</dbReference>
<dbReference type="PANTHER" id="PTHR11533:SF174">
    <property type="entry name" value="PUROMYCIN-SENSITIVE AMINOPEPTIDASE-RELATED"/>
    <property type="match status" value="1"/>
</dbReference>
<dbReference type="GO" id="GO:0005615">
    <property type="term" value="C:extracellular space"/>
    <property type="evidence" value="ECO:0007669"/>
    <property type="project" value="TreeGrafter"/>
</dbReference>
<dbReference type="GeneID" id="115885143"/>
<evidence type="ECO:0000256" key="4">
    <source>
        <dbReference type="ARBA" id="ARBA00022438"/>
    </source>
</evidence>
<evidence type="ECO:0000256" key="12">
    <source>
        <dbReference type="ARBA" id="ARBA00023288"/>
    </source>
</evidence>
<keyword evidence="5" id="KW-0963">Cytoplasm</keyword>
<sequence>MSNSIVRLFSTFRRPTGSLRNWCTWKEVPLSGRFPHRFRTDRLSPYIVSVGYRQCLYSSVNGVARNFSSSVTQIANKMPEATKPFQRLPPNVKPKHYRLSLVPDFKTLTFKGDVSIRIEVVDSTDEISLNAAALKIDSAEIKGDKVFIPKDIQVNQSDETVTFKFDTHIYPGSYSLDIVFNGDVNDKMKGLYKSKYVNENGEDAYAIVTQFEATDARRCFPCWDEPALKATFDISLVVPKNLVALSNMPVKDQQIKGDTVRYDFEKTPVMSTYLVAVVIGEYDYVEDRSSDGVLVRVYTPKGKKEQGRFALEIASKVLPYYKEYFNIAYPLPKIDLITIADFSAGAMENWGLVTYRETALLVDPQNTSAISKQYVALVVGHELAHQWFGNLVTMEWWTHLWLNEGYASFVEFLCVNYLFPEYDIWTQFVNESYIRALELDSLDNSHPIEVPVGNPREIDEIFDDISYNKGASVIRMLHHYIGDEDFRKGMHLYLTKHQYKNTFTEDLWEALEEASKKPVAEVMSTWTKQKGFPAVTVDSRPSPGGVTLTLSQSKFTSDGLPPSENYLWMAPVSISTSKNPGKEVASIVLKEPKTELFVPDVSESDWIKVNPGTIGFYRTRYPPEMLERLLPAIRDQTLPPLDRLGLINDLFAMVKAGHTGTVEALKLLKAFEGETNYNVWSSINGILARLSQLLGGTEYRQSYENYQKELLSNVYNRLGWKSKSGETHLDTLLRSLILCRMALLNDPKTIEEARTRLDKHVEGKEVLPADLRTACYKAVLHAGGQQEFDTLLKLYRATDLHEEKDRISRSLGSVNDVELLKKVLEFAMSDEVRTQDKVFVIIAVSLNAKGRDLAWEFFKTNWTKIKELISGSLLTSFVKYLTENFSTEEKLRDVERFFQEHSTPGTERTVQQSVETIQLNIKWLERDGESIRKYLS</sequence>
<evidence type="ECO:0000313" key="22">
    <source>
        <dbReference type="RefSeq" id="XP_030759800.1"/>
    </source>
</evidence>
<dbReference type="OrthoDB" id="275509at2759"/>
<keyword evidence="11 17" id="KW-0482">Metalloprotease</keyword>
<keyword evidence="10 15" id="KW-0862">Zinc</keyword>
<evidence type="ECO:0000256" key="1">
    <source>
        <dbReference type="ARBA" id="ARBA00004496"/>
    </source>
</evidence>
<keyword evidence="6" id="KW-0325">Glycoprotein</keyword>
<dbReference type="SUPFAM" id="SSF55486">
    <property type="entry name" value="Metalloproteases ('zincins'), catalytic domain"/>
    <property type="match status" value="1"/>
</dbReference>
<dbReference type="InterPro" id="IPR014782">
    <property type="entry name" value="Peptidase_M1_dom"/>
</dbReference>
<dbReference type="InterPro" id="IPR050344">
    <property type="entry name" value="Peptidase_M1_aminopeptidases"/>
</dbReference>
<evidence type="ECO:0000256" key="2">
    <source>
        <dbReference type="ARBA" id="ARBA00004609"/>
    </source>
</evidence>
<dbReference type="Pfam" id="PF01433">
    <property type="entry name" value="Peptidase_M1"/>
    <property type="match status" value="1"/>
</dbReference>
<feature type="site" description="Transition state stabilizer" evidence="16">
    <location>
        <position position="467"/>
    </location>
</feature>
<evidence type="ECO:0000256" key="8">
    <source>
        <dbReference type="ARBA" id="ARBA00022723"/>
    </source>
</evidence>
<dbReference type="InterPro" id="IPR024571">
    <property type="entry name" value="ERAP1-like_C_dom"/>
</dbReference>
<keyword evidence="4 17" id="KW-0031">Aminopeptidase</keyword>
<dbReference type="RefSeq" id="XP_030759800.1">
    <property type="nucleotide sequence ID" value="XM_030903940.1"/>
</dbReference>
<dbReference type="Pfam" id="PF17900">
    <property type="entry name" value="Peptidase_M1_N"/>
    <property type="match status" value="1"/>
</dbReference>
<evidence type="ECO:0000259" key="18">
    <source>
        <dbReference type="Pfam" id="PF01433"/>
    </source>
</evidence>
<keyword evidence="6" id="KW-0336">GPI-anchor</keyword>
<feature type="binding site" evidence="15">
    <location>
        <position position="385"/>
    </location>
    <ligand>
        <name>Zn(2+)</name>
        <dbReference type="ChEBI" id="CHEBI:29105"/>
        <note>catalytic</note>
    </ligand>
</feature>
<dbReference type="InterPro" id="IPR042097">
    <property type="entry name" value="Aminopeptidase_N-like_N_sf"/>
</dbReference>
<dbReference type="GO" id="GO:0005737">
    <property type="term" value="C:cytoplasm"/>
    <property type="evidence" value="ECO:0007669"/>
    <property type="project" value="UniProtKB-SubCell"/>
</dbReference>
<keyword evidence="21" id="KW-1185">Reference proteome</keyword>
<evidence type="ECO:0000256" key="7">
    <source>
        <dbReference type="ARBA" id="ARBA00022670"/>
    </source>
</evidence>
<evidence type="ECO:0000256" key="10">
    <source>
        <dbReference type="ARBA" id="ARBA00022833"/>
    </source>
</evidence>
<dbReference type="InterPro" id="IPR045357">
    <property type="entry name" value="Aminopeptidase_N-like_N"/>
</dbReference>
<reference evidence="22" key="1">
    <citation type="submission" date="2025-08" db="UniProtKB">
        <authorList>
            <consortium name="RefSeq"/>
        </authorList>
    </citation>
    <scope>IDENTIFICATION</scope>
    <source>
        <tissue evidence="22">Gonads</tissue>
    </source>
</reference>
<dbReference type="GO" id="GO:0098552">
    <property type="term" value="C:side of membrane"/>
    <property type="evidence" value="ECO:0007669"/>
    <property type="project" value="UniProtKB-KW"/>
</dbReference>
<evidence type="ECO:0000256" key="15">
    <source>
        <dbReference type="PIRSR" id="PIRSR634016-3"/>
    </source>
</evidence>
<feature type="active site" description="Proton acceptor" evidence="14">
    <location>
        <position position="382"/>
    </location>
</feature>
<evidence type="ECO:0000259" key="19">
    <source>
        <dbReference type="Pfam" id="PF11838"/>
    </source>
</evidence>
<evidence type="ECO:0000256" key="3">
    <source>
        <dbReference type="ARBA" id="ARBA00010136"/>
    </source>
</evidence>
<keyword evidence="7 17" id="KW-0645">Protease</keyword>
<dbReference type="PRINTS" id="PR00756">
    <property type="entry name" value="ALADIPTASE"/>
</dbReference>
<dbReference type="InterPro" id="IPR027268">
    <property type="entry name" value="Peptidase_M4/M1_CTD_sf"/>
</dbReference>
<dbReference type="CDD" id="cd09601">
    <property type="entry name" value="M1_APN-Q_like"/>
    <property type="match status" value="1"/>
</dbReference>
<dbReference type="FunFam" id="2.60.40.1730:FF:000002">
    <property type="entry name" value="Aminopeptidase"/>
    <property type="match status" value="1"/>
</dbReference>